<evidence type="ECO:0000259" key="1">
    <source>
        <dbReference type="SMART" id="SM00954"/>
    </source>
</evidence>
<accession>A0AAJ1BA19</accession>
<dbReference type="Proteomes" id="UP001200537">
    <property type="component" value="Unassembled WGS sequence"/>
</dbReference>
<dbReference type="EMBL" id="JAKNHJ010000002">
    <property type="protein sequence ID" value="MCG4617115.1"/>
    <property type="molecule type" value="Genomic_DNA"/>
</dbReference>
<evidence type="ECO:0000313" key="3">
    <source>
        <dbReference type="Proteomes" id="UP001200537"/>
    </source>
</evidence>
<dbReference type="PANTHER" id="PTHR47837:SF1">
    <property type="entry name" value="GTP PYROPHOSPHOKINASE YJBM"/>
    <property type="match status" value="1"/>
</dbReference>
<dbReference type="RefSeq" id="WP_238127481.1">
    <property type="nucleotide sequence ID" value="NZ_JAKNHJ010000002.1"/>
</dbReference>
<name>A0AAJ1BA19_9ACTO</name>
<dbReference type="InterPro" id="IPR043519">
    <property type="entry name" value="NT_sf"/>
</dbReference>
<dbReference type="PANTHER" id="PTHR47837">
    <property type="entry name" value="GTP PYROPHOSPHOKINASE YJBM"/>
    <property type="match status" value="1"/>
</dbReference>
<dbReference type="SUPFAM" id="SSF81301">
    <property type="entry name" value="Nucleotidyltransferase"/>
    <property type="match status" value="1"/>
</dbReference>
<comment type="caution">
    <text evidence="2">The sequence shown here is derived from an EMBL/GenBank/DDBJ whole genome shotgun (WGS) entry which is preliminary data.</text>
</comment>
<feature type="domain" description="RelA/SpoT" evidence="1">
    <location>
        <begin position="70"/>
        <end position="188"/>
    </location>
</feature>
<protein>
    <submittedName>
        <fullName evidence="2">RelA/SpoT domain-containing protein</fullName>
    </submittedName>
</protein>
<organism evidence="2 3">
    <name type="scientific">Varibaculum cambriense</name>
    <dbReference type="NCBI Taxonomy" id="184870"/>
    <lineage>
        <taxon>Bacteria</taxon>
        <taxon>Bacillati</taxon>
        <taxon>Actinomycetota</taxon>
        <taxon>Actinomycetes</taxon>
        <taxon>Actinomycetales</taxon>
        <taxon>Actinomycetaceae</taxon>
        <taxon>Varibaculum</taxon>
    </lineage>
</organism>
<dbReference type="SMART" id="SM00954">
    <property type="entry name" value="RelA_SpoT"/>
    <property type="match status" value="1"/>
</dbReference>
<evidence type="ECO:0000313" key="2">
    <source>
        <dbReference type="EMBL" id="MCG4617115.1"/>
    </source>
</evidence>
<dbReference type="InterPro" id="IPR052366">
    <property type="entry name" value="GTP_Pyrophosphokinase"/>
</dbReference>
<dbReference type="Pfam" id="PF04607">
    <property type="entry name" value="RelA_SpoT"/>
    <property type="match status" value="1"/>
</dbReference>
<dbReference type="InterPro" id="IPR007685">
    <property type="entry name" value="RelA_SpoT"/>
</dbReference>
<sequence length="363" mass="41416">MNSGEIPLSTSQAKRYSKILKQTISDDAEQSKEAIDFVQRWRARYAPATRQCFQTLLECCKGVDGAIITYRLKRVSSIVQKIQRPNHNHLLNTLDDIGGCRVITKSIKDLRLIQKRIEDKIAGTSSEITKTKDYIDSPKSSGYRSCHLLTKQGSCERKYRVEIQLRTQLQHYWATALEIIDEIEGREIKTTNTDVLLGDTDTRTRLYYNQLTSSLIASIEESPTVPGTPKNIDDLVSEIETLPLSSEIISRLSRVYDDVLRLDEKHCAPEDACVFILQFLKDEQNLIVHSYANNQMDESLSEYSRLEDEVFENNKNGLIAPNQNIVLVHVNDPEQLKVAYPNYSANIKEYLKLITQNCPALDN</sequence>
<dbReference type="Gene3D" id="3.30.460.10">
    <property type="entry name" value="Beta Polymerase, domain 2"/>
    <property type="match status" value="1"/>
</dbReference>
<dbReference type="CDD" id="cd05399">
    <property type="entry name" value="NT_Rel-Spo_like"/>
    <property type="match status" value="1"/>
</dbReference>
<reference evidence="2" key="1">
    <citation type="submission" date="2022-01" db="EMBL/GenBank/DDBJ databases">
        <title>Collection of gut derived symbiotic bacterial strains cultured from healthy donors.</title>
        <authorList>
            <person name="Lin H."/>
            <person name="Kohout C."/>
            <person name="Waligurski E."/>
            <person name="Pamer E.G."/>
        </authorList>
    </citation>
    <scope>NUCLEOTIDE SEQUENCE</scope>
    <source>
        <strain evidence="2">DFI.7.46</strain>
    </source>
</reference>
<dbReference type="GO" id="GO:0015969">
    <property type="term" value="P:guanosine tetraphosphate metabolic process"/>
    <property type="evidence" value="ECO:0007669"/>
    <property type="project" value="InterPro"/>
</dbReference>
<dbReference type="AlphaFoldDB" id="A0AAJ1BA19"/>
<gene>
    <name evidence="2" type="ORF">L0M99_01210</name>
</gene>
<proteinExistence type="predicted"/>